<feature type="transmembrane region" description="Helical" evidence="1">
    <location>
        <begin position="7"/>
        <end position="24"/>
    </location>
</feature>
<dbReference type="EMBL" id="AP023418">
    <property type="protein sequence ID" value="BCK81916.1"/>
    <property type="molecule type" value="Genomic_DNA"/>
</dbReference>
<dbReference type="KEGG" id="vcop:MM50RIKEN_16790"/>
<protein>
    <submittedName>
        <fullName evidence="2">Uncharacterized protein</fullName>
    </submittedName>
</protein>
<feature type="transmembrane region" description="Helical" evidence="1">
    <location>
        <begin position="56"/>
        <end position="76"/>
    </location>
</feature>
<proteinExistence type="predicted"/>
<organism evidence="2 3">
    <name type="scientific">Vescimonas coprocola</name>
    <dbReference type="NCBI Taxonomy" id="2714355"/>
    <lineage>
        <taxon>Bacteria</taxon>
        <taxon>Bacillati</taxon>
        <taxon>Bacillota</taxon>
        <taxon>Clostridia</taxon>
        <taxon>Eubacteriales</taxon>
        <taxon>Oscillospiraceae</taxon>
        <taxon>Vescimonas</taxon>
    </lineage>
</organism>
<dbReference type="Proteomes" id="UP000681035">
    <property type="component" value="Chromosome"/>
</dbReference>
<name>A0A810Q8C9_9FIRM</name>
<dbReference type="Pfam" id="PF12822">
    <property type="entry name" value="ECF_trnsprt"/>
    <property type="match status" value="1"/>
</dbReference>
<evidence type="ECO:0000313" key="3">
    <source>
        <dbReference type="Proteomes" id="UP000681035"/>
    </source>
</evidence>
<keyword evidence="3" id="KW-1185">Reference proteome</keyword>
<evidence type="ECO:0000256" key="1">
    <source>
        <dbReference type="SAM" id="Phobius"/>
    </source>
</evidence>
<keyword evidence="1" id="KW-0812">Transmembrane</keyword>
<keyword evidence="1" id="KW-0472">Membrane</keyword>
<accession>A0A810Q8C9</accession>
<keyword evidence="1" id="KW-1133">Transmembrane helix</keyword>
<sequence>MEKTTQYLAGGGHLAAIAAVLQFVGSAIRFGPFSVSLVLIPIVLGAALYGWGMGCWLGLVFGAVVLLSGDAGLFLAADPGGAIVTVPSKGIACGAAAGLCCRWLHPRYPRLSILLSALAAPLTNTGVFLLGCPCTLVFTGGLGRFVAPLCRREAVCDEDLLLRGLWKRCTANCPSADKP</sequence>
<dbReference type="AlphaFoldDB" id="A0A810Q8C9"/>
<dbReference type="GO" id="GO:0022857">
    <property type="term" value="F:transmembrane transporter activity"/>
    <property type="evidence" value="ECO:0007669"/>
    <property type="project" value="InterPro"/>
</dbReference>
<evidence type="ECO:0000313" key="2">
    <source>
        <dbReference type="EMBL" id="BCK81916.1"/>
    </source>
</evidence>
<dbReference type="RefSeq" id="WP_213540561.1">
    <property type="nucleotide sequence ID" value="NZ_AP023418.1"/>
</dbReference>
<dbReference type="InterPro" id="IPR024529">
    <property type="entry name" value="ECF_trnsprt_substrate-spec"/>
</dbReference>
<reference evidence="2" key="1">
    <citation type="submission" date="2020-09" db="EMBL/GenBank/DDBJ databases">
        <title>New species isolated from human feces.</title>
        <authorList>
            <person name="Kitahara M."/>
            <person name="Shigeno Y."/>
            <person name="Shime M."/>
            <person name="Matsumoto Y."/>
            <person name="Nakamura S."/>
            <person name="Motooka D."/>
            <person name="Fukuoka S."/>
            <person name="Nishikawa H."/>
            <person name="Benno Y."/>
        </authorList>
    </citation>
    <scope>NUCLEOTIDE SEQUENCE</scope>
    <source>
        <strain evidence="2">MM50</strain>
    </source>
</reference>
<dbReference type="Gene3D" id="1.10.1760.20">
    <property type="match status" value="1"/>
</dbReference>
<feature type="transmembrane region" description="Helical" evidence="1">
    <location>
        <begin position="30"/>
        <end position="49"/>
    </location>
</feature>
<gene>
    <name evidence="2" type="ORF">MM50RIKEN_16790</name>
</gene>